<dbReference type="AlphaFoldDB" id="A0A392R2V1"/>
<proteinExistence type="predicted"/>
<comment type="caution">
    <text evidence="2">The sequence shown here is derived from an EMBL/GenBank/DDBJ whole genome shotgun (WGS) entry which is preliminary data.</text>
</comment>
<dbReference type="Pfam" id="PF10536">
    <property type="entry name" value="PMD"/>
    <property type="match status" value="1"/>
</dbReference>
<accession>A0A392R2V1</accession>
<evidence type="ECO:0000313" key="3">
    <source>
        <dbReference type="Proteomes" id="UP000265520"/>
    </source>
</evidence>
<dbReference type="EMBL" id="LXQA010180494">
    <property type="protein sequence ID" value="MCI30559.1"/>
    <property type="molecule type" value="Genomic_DNA"/>
</dbReference>
<protein>
    <recommendedName>
        <fullName evidence="1">Aminotransferase-like plant mobile domain-containing protein</fullName>
    </recommendedName>
</protein>
<dbReference type="PANTHER" id="PTHR46033">
    <property type="entry name" value="PROTEIN MAIN-LIKE 2"/>
    <property type="match status" value="1"/>
</dbReference>
<reference evidence="2 3" key="1">
    <citation type="journal article" date="2018" name="Front. Plant Sci.">
        <title>Red Clover (Trifolium pratense) and Zigzag Clover (T. medium) - A Picture of Genomic Similarities and Differences.</title>
        <authorList>
            <person name="Dluhosova J."/>
            <person name="Istvanek J."/>
            <person name="Nedelnik J."/>
            <person name="Repkova J."/>
        </authorList>
    </citation>
    <scope>NUCLEOTIDE SEQUENCE [LARGE SCALE GENOMIC DNA]</scope>
    <source>
        <strain evidence="3">cv. 10/8</strain>
        <tissue evidence="2">Leaf</tissue>
    </source>
</reference>
<dbReference type="InterPro" id="IPR019557">
    <property type="entry name" value="AminoTfrase-like_pln_mobile"/>
</dbReference>
<name>A0A392R2V1_9FABA</name>
<dbReference type="InterPro" id="IPR044824">
    <property type="entry name" value="MAIN-like"/>
</dbReference>
<sequence length="96" mass="10939">MLIAAMHFFEKSTNTFQFKCGMMTPTLLDVAAITGLKPTGKTFDPTDSSNNIELNYKENAFSKYIKENQGEENEEVSDVEHVAFLTLWLSHFFFCS</sequence>
<keyword evidence="3" id="KW-1185">Reference proteome</keyword>
<evidence type="ECO:0000313" key="2">
    <source>
        <dbReference type="EMBL" id="MCI30559.1"/>
    </source>
</evidence>
<dbReference type="GO" id="GO:0010073">
    <property type="term" value="P:meristem maintenance"/>
    <property type="evidence" value="ECO:0007669"/>
    <property type="project" value="InterPro"/>
</dbReference>
<feature type="non-terminal residue" evidence="2">
    <location>
        <position position="96"/>
    </location>
</feature>
<dbReference type="PANTHER" id="PTHR46033:SF67">
    <property type="entry name" value="AMINOTRANSFERASE-LIKE, PLANT MOBILE DOMAIN FAMILY PROTEIN"/>
    <property type="match status" value="1"/>
</dbReference>
<organism evidence="2 3">
    <name type="scientific">Trifolium medium</name>
    <dbReference type="NCBI Taxonomy" id="97028"/>
    <lineage>
        <taxon>Eukaryota</taxon>
        <taxon>Viridiplantae</taxon>
        <taxon>Streptophyta</taxon>
        <taxon>Embryophyta</taxon>
        <taxon>Tracheophyta</taxon>
        <taxon>Spermatophyta</taxon>
        <taxon>Magnoliopsida</taxon>
        <taxon>eudicotyledons</taxon>
        <taxon>Gunneridae</taxon>
        <taxon>Pentapetalae</taxon>
        <taxon>rosids</taxon>
        <taxon>fabids</taxon>
        <taxon>Fabales</taxon>
        <taxon>Fabaceae</taxon>
        <taxon>Papilionoideae</taxon>
        <taxon>50 kb inversion clade</taxon>
        <taxon>NPAAA clade</taxon>
        <taxon>Hologalegina</taxon>
        <taxon>IRL clade</taxon>
        <taxon>Trifolieae</taxon>
        <taxon>Trifolium</taxon>
    </lineage>
</organism>
<dbReference type="Proteomes" id="UP000265520">
    <property type="component" value="Unassembled WGS sequence"/>
</dbReference>
<evidence type="ECO:0000259" key="1">
    <source>
        <dbReference type="Pfam" id="PF10536"/>
    </source>
</evidence>
<feature type="domain" description="Aminotransferase-like plant mobile" evidence="1">
    <location>
        <begin position="10"/>
        <end position="95"/>
    </location>
</feature>